<sequence>MNTLRAPNSTEEFSQYYHLRWKILRQPWQQPEGSEQDQQEQSALHRMIVDEDNKVLAVGRLEKVTEQQGQIRYMAVDDNMQGQGLGQQIIRALEQQASMLGITEIVLNAREQALGFYEKLGYKMRGYSHTLFGDVKHYSMTKKIPVHAQDQLSKSQALQAIWHDTIPLSKAMNLQISYFDSLKLITRCDTDFNQNLHHTMFAGSIYTLATLTGWGWVYLTLHEQQDKGVALDGDIVLADANIRYHSPIKSLAYGQVVQADVSGNFDNLLQGKNARIKLTAHVYCGENIAATFNGSYFILPRE</sequence>
<dbReference type="PROSITE" id="PS51186">
    <property type="entry name" value="GNAT"/>
    <property type="match status" value="1"/>
</dbReference>
<dbReference type="InterPro" id="IPR016181">
    <property type="entry name" value="Acyl_CoA_acyltransferase"/>
</dbReference>
<dbReference type="SUPFAM" id="SSF55729">
    <property type="entry name" value="Acyl-CoA N-acyltransferases (Nat)"/>
    <property type="match status" value="1"/>
</dbReference>
<dbReference type="NCBIfam" id="TIGR02447">
    <property type="entry name" value="yiiD_Cterm"/>
    <property type="match status" value="1"/>
</dbReference>
<protein>
    <submittedName>
        <fullName evidence="2">Bifunctional GNAT family N-acetyltransferase/hotdog fold thioesterase</fullName>
    </submittedName>
</protein>
<dbReference type="Gene3D" id="3.10.129.10">
    <property type="entry name" value="Hotdog Thioesterase"/>
    <property type="match status" value="1"/>
</dbReference>
<dbReference type="PANTHER" id="PTHR13355">
    <property type="entry name" value="GLUCOSAMINE 6-PHOSPHATE N-ACETYLTRANSFERASE"/>
    <property type="match status" value="1"/>
</dbReference>
<dbReference type="CDD" id="cd04301">
    <property type="entry name" value="NAT_SF"/>
    <property type="match status" value="1"/>
</dbReference>
<dbReference type="InterPro" id="IPR029069">
    <property type="entry name" value="HotDog_dom_sf"/>
</dbReference>
<dbReference type="SUPFAM" id="SSF54637">
    <property type="entry name" value="Thioesterase/thiol ester dehydrase-isomerase"/>
    <property type="match status" value="1"/>
</dbReference>
<accession>A0ABS9X656</accession>
<dbReference type="Proteomes" id="UP001139646">
    <property type="component" value="Unassembled WGS sequence"/>
</dbReference>
<dbReference type="InterPro" id="IPR039143">
    <property type="entry name" value="GNPNAT1-like"/>
</dbReference>
<evidence type="ECO:0000259" key="1">
    <source>
        <dbReference type="PROSITE" id="PS51186"/>
    </source>
</evidence>
<dbReference type="Pfam" id="PF09500">
    <property type="entry name" value="YiiD_C"/>
    <property type="match status" value="1"/>
</dbReference>
<evidence type="ECO:0000313" key="2">
    <source>
        <dbReference type="EMBL" id="MCI2285728.1"/>
    </source>
</evidence>
<dbReference type="InterPro" id="IPR012660">
    <property type="entry name" value="YiiD_C"/>
</dbReference>
<dbReference type="Pfam" id="PF00583">
    <property type="entry name" value="Acetyltransf_1"/>
    <property type="match status" value="1"/>
</dbReference>
<proteinExistence type="predicted"/>
<comment type="caution">
    <text evidence="2">The sequence shown here is derived from an EMBL/GenBank/DDBJ whole genome shotgun (WGS) entry which is preliminary data.</text>
</comment>
<dbReference type="InterPro" id="IPR000182">
    <property type="entry name" value="GNAT_dom"/>
</dbReference>
<dbReference type="Gene3D" id="3.40.630.30">
    <property type="match status" value="1"/>
</dbReference>
<gene>
    <name evidence="2" type="ORF">L3081_23050</name>
</gene>
<evidence type="ECO:0000313" key="3">
    <source>
        <dbReference type="Proteomes" id="UP001139646"/>
    </source>
</evidence>
<organism evidence="2 3">
    <name type="scientific">Colwellia maritima</name>
    <dbReference type="NCBI Taxonomy" id="2912588"/>
    <lineage>
        <taxon>Bacteria</taxon>
        <taxon>Pseudomonadati</taxon>
        <taxon>Pseudomonadota</taxon>
        <taxon>Gammaproteobacteria</taxon>
        <taxon>Alteromonadales</taxon>
        <taxon>Colwelliaceae</taxon>
        <taxon>Colwellia</taxon>
    </lineage>
</organism>
<dbReference type="RefSeq" id="WP_242288606.1">
    <property type="nucleotide sequence ID" value="NZ_JAKKSL010000006.1"/>
</dbReference>
<name>A0ABS9X656_9GAMM</name>
<dbReference type="EMBL" id="JAKKSL010000006">
    <property type="protein sequence ID" value="MCI2285728.1"/>
    <property type="molecule type" value="Genomic_DNA"/>
</dbReference>
<reference evidence="2" key="1">
    <citation type="submission" date="2022-01" db="EMBL/GenBank/DDBJ databases">
        <title>Colwellia maritima, isolated from seawater.</title>
        <authorList>
            <person name="Kristyanto S."/>
            <person name="Jung J."/>
            <person name="Jeon C.O."/>
        </authorList>
    </citation>
    <scope>NUCLEOTIDE SEQUENCE</scope>
    <source>
        <strain evidence="2">MSW7</strain>
    </source>
</reference>
<keyword evidence="3" id="KW-1185">Reference proteome</keyword>
<dbReference type="PANTHER" id="PTHR13355:SF22">
    <property type="entry name" value="SLL0786 PROTEIN"/>
    <property type="match status" value="1"/>
</dbReference>
<feature type="domain" description="N-acetyltransferase" evidence="1">
    <location>
        <begin position="2"/>
        <end position="145"/>
    </location>
</feature>